<gene>
    <name evidence="1" type="ORF">SMN809_LOCUS38426</name>
</gene>
<evidence type="ECO:0000313" key="1">
    <source>
        <dbReference type="EMBL" id="CAF4584856.1"/>
    </source>
</evidence>
<organism evidence="1 2">
    <name type="scientific">Rotaria magnacalcarata</name>
    <dbReference type="NCBI Taxonomy" id="392030"/>
    <lineage>
        <taxon>Eukaryota</taxon>
        <taxon>Metazoa</taxon>
        <taxon>Spiralia</taxon>
        <taxon>Gnathifera</taxon>
        <taxon>Rotifera</taxon>
        <taxon>Eurotatoria</taxon>
        <taxon>Bdelloidea</taxon>
        <taxon>Philodinida</taxon>
        <taxon>Philodinidae</taxon>
        <taxon>Rotaria</taxon>
    </lineage>
</organism>
<accession>A0A8S2YSQ1</accession>
<dbReference type="AlphaFoldDB" id="A0A8S2YSQ1"/>
<reference evidence="1" key="1">
    <citation type="submission" date="2021-02" db="EMBL/GenBank/DDBJ databases">
        <authorList>
            <person name="Nowell W R."/>
        </authorList>
    </citation>
    <scope>NUCLEOTIDE SEQUENCE</scope>
</reference>
<feature type="non-terminal residue" evidence="1">
    <location>
        <position position="78"/>
    </location>
</feature>
<feature type="non-terminal residue" evidence="1">
    <location>
        <position position="1"/>
    </location>
</feature>
<dbReference type="EMBL" id="CAJOBI010100377">
    <property type="protein sequence ID" value="CAF4584856.1"/>
    <property type="molecule type" value="Genomic_DNA"/>
</dbReference>
<sequence>LLINRKENWLVLHPLGRIIDNIASTYGLTPSVLIDYLRIKEDRNYLAHYTQKIRTYALQSKEFKLSDFITKYTELQSI</sequence>
<protein>
    <submittedName>
        <fullName evidence="1">Uncharacterized protein</fullName>
    </submittedName>
</protein>
<name>A0A8S2YSQ1_9BILA</name>
<dbReference type="Proteomes" id="UP000676336">
    <property type="component" value="Unassembled WGS sequence"/>
</dbReference>
<comment type="caution">
    <text evidence="1">The sequence shown here is derived from an EMBL/GenBank/DDBJ whole genome shotgun (WGS) entry which is preliminary data.</text>
</comment>
<proteinExistence type="predicted"/>
<evidence type="ECO:0000313" key="2">
    <source>
        <dbReference type="Proteomes" id="UP000676336"/>
    </source>
</evidence>